<reference evidence="1 2" key="1">
    <citation type="journal article" date="2011" name="Cell">
        <title>Insight into structure and assembly of the nuclear pore complex by utilizing the genome of a eukaryotic thermophile.</title>
        <authorList>
            <person name="Amlacher S."/>
            <person name="Sarges P."/>
            <person name="Flemming D."/>
            <person name="van Noort V."/>
            <person name="Kunze R."/>
            <person name="Devos D.P."/>
            <person name="Arumugam M."/>
            <person name="Bork P."/>
            <person name="Hurt E."/>
        </authorList>
    </citation>
    <scope>NUCLEOTIDE SEQUENCE [LARGE SCALE GENOMIC DNA]</scope>
    <source>
        <strain evidence="2">DSM 1495 / CBS 144.50 / IMI 039719</strain>
    </source>
</reference>
<keyword evidence="2" id="KW-1185">Reference proteome</keyword>
<accession>G0S8J2</accession>
<sequence length="97" mass="10689">MTISPACPELMPAEALIQMLSNCLSSNNAAALARTKRRRAAIGREQPDTIIWEIGQKTIPIFNKVIVDQSREGFVGCCRPILTDGSSSHFSEPEWES</sequence>
<evidence type="ECO:0000313" key="2">
    <source>
        <dbReference type="Proteomes" id="UP000008066"/>
    </source>
</evidence>
<dbReference type="Proteomes" id="UP000008066">
    <property type="component" value="Unassembled WGS sequence"/>
</dbReference>
<gene>
    <name evidence="1" type="ORF">CTHT_0038280</name>
</gene>
<dbReference type="KEGG" id="cthr:CTHT_0038280"/>
<dbReference type="GeneID" id="18257866"/>
<organism evidence="2">
    <name type="scientific">Chaetomium thermophilum (strain DSM 1495 / CBS 144.50 / IMI 039719)</name>
    <name type="common">Thermochaetoides thermophila</name>
    <dbReference type="NCBI Taxonomy" id="759272"/>
    <lineage>
        <taxon>Eukaryota</taxon>
        <taxon>Fungi</taxon>
        <taxon>Dikarya</taxon>
        <taxon>Ascomycota</taxon>
        <taxon>Pezizomycotina</taxon>
        <taxon>Sordariomycetes</taxon>
        <taxon>Sordariomycetidae</taxon>
        <taxon>Sordariales</taxon>
        <taxon>Chaetomiaceae</taxon>
        <taxon>Thermochaetoides</taxon>
    </lineage>
</organism>
<proteinExistence type="predicted"/>
<dbReference type="EMBL" id="GL988041">
    <property type="protein sequence ID" value="EGS21952.1"/>
    <property type="molecule type" value="Genomic_DNA"/>
</dbReference>
<dbReference type="RefSeq" id="XP_006694248.1">
    <property type="nucleotide sequence ID" value="XM_006694185.1"/>
</dbReference>
<name>G0S8J2_CHATD</name>
<dbReference type="AlphaFoldDB" id="G0S8J2"/>
<protein>
    <submittedName>
        <fullName evidence="1">Uncharacterized protein</fullName>
    </submittedName>
</protein>
<dbReference type="HOGENOM" id="CLU_2346503_0_0_1"/>
<evidence type="ECO:0000313" key="1">
    <source>
        <dbReference type="EMBL" id="EGS21952.1"/>
    </source>
</evidence>